<keyword evidence="1" id="KW-0472">Membrane</keyword>
<feature type="transmembrane region" description="Helical" evidence="1">
    <location>
        <begin position="120"/>
        <end position="141"/>
    </location>
</feature>
<evidence type="ECO:0000256" key="1">
    <source>
        <dbReference type="SAM" id="Phobius"/>
    </source>
</evidence>
<keyword evidence="1" id="KW-0812">Transmembrane</keyword>
<protein>
    <submittedName>
        <fullName evidence="2">Uncharacterized protein</fullName>
    </submittedName>
</protein>
<organism evidence="2 3">
    <name type="scientific">Myxacorys almedinensis A</name>
    <dbReference type="NCBI Taxonomy" id="2690445"/>
    <lineage>
        <taxon>Bacteria</taxon>
        <taxon>Bacillati</taxon>
        <taxon>Cyanobacteriota</taxon>
        <taxon>Cyanophyceae</taxon>
        <taxon>Leptolyngbyales</taxon>
        <taxon>Leptolyngbyaceae</taxon>
        <taxon>Myxacorys</taxon>
        <taxon>Myxacorys almedinensis</taxon>
    </lineage>
</organism>
<comment type="caution">
    <text evidence="2">The sequence shown here is derived from an EMBL/GenBank/DDBJ whole genome shotgun (WGS) entry which is preliminary data.</text>
</comment>
<reference evidence="2" key="1">
    <citation type="submission" date="2019-12" db="EMBL/GenBank/DDBJ databases">
        <title>High-Quality draft genome sequences of three cyanobacteria isolated from the limestone walls of the Old Cathedral of Coimbra.</title>
        <authorList>
            <person name="Tiago I."/>
            <person name="Soares F."/>
            <person name="Portugal A."/>
        </authorList>
    </citation>
    <scope>NUCLEOTIDE SEQUENCE</scope>
    <source>
        <strain evidence="2">A</strain>
    </source>
</reference>
<dbReference type="RefSeq" id="WP_162421127.1">
    <property type="nucleotide sequence ID" value="NZ_WVIE01000001.1"/>
</dbReference>
<accession>A0A8J7Z073</accession>
<feature type="transmembrane region" description="Helical" evidence="1">
    <location>
        <begin position="258"/>
        <end position="279"/>
    </location>
</feature>
<dbReference type="AlphaFoldDB" id="A0A8J7Z073"/>
<gene>
    <name evidence="2" type="ORF">GS601_00150</name>
</gene>
<name>A0A8J7Z073_9CYAN</name>
<sequence>MLNSSPMSVGNVVSAGFRLYRSRLKAYLGISTRATLWAMLPWALLIPLLVVAFVPFALSQGENPTSLILLLLIFPWVALAIYCGARSSLNSALIARLAYGELSGQPEDSRTAFRQIRPRMWNLLLVHIAVGMVMFGINFGLSIAQQFLIILPAIAFRDAPAIAGIFAVVAYLGTLVVYFWFWAHFYIPEVAIAMEGDTNAFDMVGRSWNISKGSANRILLILSVAALITFPLYGLVAIPVLPALVGTASLIQVGDVSAIGWFLIAIGVGILLLLLVNLFTLPFWQTLKAVVYYDLRTRREGVDLKFRNSITDEPRD</sequence>
<keyword evidence="3" id="KW-1185">Reference proteome</keyword>
<dbReference type="EMBL" id="WVIE01000001">
    <property type="protein sequence ID" value="NDJ15713.1"/>
    <property type="molecule type" value="Genomic_DNA"/>
</dbReference>
<keyword evidence="1" id="KW-1133">Transmembrane helix</keyword>
<feature type="transmembrane region" description="Helical" evidence="1">
    <location>
        <begin position="218"/>
        <end position="238"/>
    </location>
</feature>
<dbReference type="Proteomes" id="UP000646053">
    <property type="component" value="Unassembled WGS sequence"/>
</dbReference>
<feature type="transmembrane region" description="Helical" evidence="1">
    <location>
        <begin position="34"/>
        <end position="58"/>
    </location>
</feature>
<evidence type="ECO:0000313" key="3">
    <source>
        <dbReference type="Proteomes" id="UP000646053"/>
    </source>
</evidence>
<proteinExistence type="predicted"/>
<feature type="transmembrane region" description="Helical" evidence="1">
    <location>
        <begin position="161"/>
        <end position="181"/>
    </location>
</feature>
<evidence type="ECO:0000313" key="2">
    <source>
        <dbReference type="EMBL" id="NDJ15713.1"/>
    </source>
</evidence>
<feature type="transmembrane region" description="Helical" evidence="1">
    <location>
        <begin position="64"/>
        <end position="85"/>
    </location>
</feature>